<evidence type="ECO:0000313" key="9">
    <source>
        <dbReference type="Proteomes" id="UP000825935"/>
    </source>
</evidence>
<sequence length="1353" mass="149470">MNCGNRTYSLVSLKKVATCNICGDVGFDDCLAKCSRCKDGAEHGYCMKTILDIIPPDWICEECTLKEKAVAMQGRVVRERFLPSQSCSKELLSRALPSPSSSNTYKDHDADLLGSSFKSPSESNTGDFWCFRFNKEPSRNAEFFTSGEETLHANAKLPQISTAAYMETHNKRVSMCSKNKTQMNTPLSADNQTSKPSLQVDERLGTTRSICSLATLHRQENSYRHLDSIVDASQGVVSLVHPENPEIEECTAIFSPSIRTLEQPGCLQIYSAKGSASGKIDDRTFPTITDSANKLNNASANDGINIPGSAVQHGVKRKIAIRDFPVVTQKIRVVSENAIKRASILKGDPTQGVSSAVKLIQGDMQANSRQGRREVPKVTADLPASHKISYECNEGDPGESCSGNSLVPHGISCELNERDPQGNEGFCNIQSTWKFVHDDSVTKGRMVKWIDGRAGSPSPLPEVPGSSGCNDAATTSTRSVGPEAVVMVENANLDPFKCELQKSSSLSAPQKVQLGKRTSDAGASVVARALMKRLTRKDISPRSRIMKPANTADPPKEVSGVVEQKIAQVVGEVLIAHQSTSTLLPLDCSLLQDKGGSSKQGDGANNITSCLEKDPDAKGTLNISERVSLAMVKSNTVYSKKEEKEKATGGLVNGSAGRPNTPSKQSSENIHDGISRVQTTEGQPTLRGQLSAVNSNCFLNQEVLHGEIQKEILKQKAGIVPATSLPSESEEEISKQDVKSWSAREFNTDGDGVCLVHDSNSDICQSASSVSENFNKESFHKKHRKRADYDVRTAWSLMHDTCAYEGQGRRGKSSNTGHPNKYGKVESIEKRVDYESKLCHDEVMTKRKPYSTSGIVSLCESASYKGVPRCSMSVKVHHSNLCAVSRLDKERECRWKDSFGTIERDRQWPNGPRDSSRKQTDLILDNSLDFEEQRNWRAATNLGEKQREGRKHSPDFNNNQRAQRTYNQHHSDFPPERNRELRYRKGILSIDHCPDGIECLRSDERMKLFDRRSHIGSSVIDPSSKISTQVGDSKGNEEKCSPKDRTEAMFVRENFSSDSTQSAKAVESAMPVISKRVHHDRICDKQTARFHNRISFKPVSRNSVLQEKATSRTPHLQEHDNSSFHQIPDKRSQVARSGSSCSIQERTAFPSSQVLWVGHFNLVSNSRWSSCYKGLHAYPSTVAHPKVCEALSSLPLELELEQVKREESNDAWQKLFQFSPPTSKNIGAYFTPKDMRSDAWFQSLVHRIYDCGLVLKAVMEFVVLLIFPSHLLPDAEQCWDGRYFLWGVFSSKTSRSSKADLTGDLESSEGGSGEVIDMDVDMVGGNERVSGTWPDYTPPYPPGFAPSVPSPTS</sequence>
<keyword evidence="4" id="KW-0805">Transcription regulation</keyword>
<feature type="region of interest" description="Disordered" evidence="6">
    <location>
        <begin position="1101"/>
        <end position="1139"/>
    </location>
</feature>
<evidence type="ECO:0000256" key="2">
    <source>
        <dbReference type="ARBA" id="ARBA00022771"/>
    </source>
</evidence>
<keyword evidence="2" id="KW-0863">Zinc-finger</keyword>
<evidence type="ECO:0000313" key="8">
    <source>
        <dbReference type="EMBL" id="KAH7299290.1"/>
    </source>
</evidence>
<feature type="compositionally biased region" description="Basic and acidic residues" evidence="6">
    <location>
        <begin position="944"/>
        <end position="954"/>
    </location>
</feature>
<dbReference type="GO" id="GO:0140566">
    <property type="term" value="F:histone reader activity"/>
    <property type="evidence" value="ECO:0007669"/>
    <property type="project" value="InterPro"/>
</dbReference>
<feature type="compositionally biased region" description="Basic and acidic residues" evidence="6">
    <location>
        <begin position="1115"/>
        <end position="1132"/>
    </location>
</feature>
<evidence type="ECO:0000256" key="3">
    <source>
        <dbReference type="ARBA" id="ARBA00022833"/>
    </source>
</evidence>
<proteinExistence type="predicted"/>
<feature type="region of interest" description="Disordered" evidence="6">
    <location>
        <begin position="452"/>
        <end position="478"/>
    </location>
</feature>
<evidence type="ECO:0000256" key="1">
    <source>
        <dbReference type="ARBA" id="ARBA00022723"/>
    </source>
</evidence>
<feature type="region of interest" description="Disordered" evidence="6">
    <location>
        <begin position="1295"/>
        <end position="1353"/>
    </location>
</feature>
<evidence type="ECO:0000259" key="7">
    <source>
        <dbReference type="Pfam" id="PF23121"/>
    </source>
</evidence>
<feature type="compositionally biased region" description="Polar residues" evidence="6">
    <location>
        <begin position="467"/>
        <end position="478"/>
    </location>
</feature>
<dbReference type="PANTHER" id="PTHR33304">
    <property type="match status" value="1"/>
</dbReference>
<feature type="compositionally biased region" description="Polar residues" evidence="6">
    <location>
        <begin position="955"/>
        <end position="968"/>
    </location>
</feature>
<dbReference type="GO" id="GO:0008270">
    <property type="term" value="F:zinc ion binding"/>
    <property type="evidence" value="ECO:0007669"/>
    <property type="project" value="UniProtKB-KW"/>
</dbReference>
<dbReference type="Pfam" id="PF23121">
    <property type="entry name" value="SPOC_AIPP2"/>
    <property type="match status" value="1"/>
</dbReference>
<feature type="compositionally biased region" description="Pro residues" evidence="6">
    <location>
        <begin position="1336"/>
        <end position="1353"/>
    </location>
</feature>
<feature type="compositionally biased region" description="Polar residues" evidence="6">
    <location>
        <begin position="658"/>
        <end position="668"/>
    </location>
</feature>
<evidence type="ECO:0000256" key="4">
    <source>
        <dbReference type="ARBA" id="ARBA00023015"/>
    </source>
</evidence>
<keyword evidence="9" id="KW-1185">Reference proteome</keyword>
<feature type="region of interest" description="Disordered" evidence="6">
    <location>
        <begin position="1019"/>
        <end position="1043"/>
    </location>
</feature>
<keyword evidence="3" id="KW-0862">Zinc</keyword>
<dbReference type="Gene3D" id="3.30.40.10">
    <property type="entry name" value="Zinc/RING finger domain, C3HC4 (zinc finger)"/>
    <property type="match status" value="1"/>
</dbReference>
<reference evidence="8" key="1">
    <citation type="submission" date="2021-08" db="EMBL/GenBank/DDBJ databases">
        <title>WGS assembly of Ceratopteris richardii.</title>
        <authorList>
            <person name="Marchant D.B."/>
            <person name="Chen G."/>
            <person name="Jenkins J."/>
            <person name="Shu S."/>
            <person name="Leebens-Mack J."/>
            <person name="Grimwood J."/>
            <person name="Schmutz J."/>
            <person name="Soltis P."/>
            <person name="Soltis D."/>
            <person name="Chen Z.-H."/>
        </authorList>
    </citation>
    <scope>NUCLEOTIDE SEQUENCE</scope>
    <source>
        <strain evidence="8">Whitten #5841</strain>
        <tissue evidence="8">Leaf</tissue>
    </source>
</reference>
<gene>
    <name evidence="8" type="ORF">KP509_24G003900</name>
</gene>
<feature type="domain" description="AIPP2-like SPOC-like" evidence="7">
    <location>
        <begin position="1156"/>
        <end position="1289"/>
    </location>
</feature>
<dbReference type="InterPro" id="IPR013083">
    <property type="entry name" value="Znf_RING/FYVE/PHD"/>
</dbReference>
<keyword evidence="1" id="KW-0479">Metal-binding</keyword>
<comment type="caution">
    <text evidence="8">The sequence shown here is derived from an EMBL/GenBank/DDBJ whole genome shotgun (WGS) entry which is preliminary data.</text>
</comment>
<protein>
    <recommendedName>
        <fullName evidence="7">AIPP2-like SPOC-like domain-containing protein</fullName>
    </recommendedName>
</protein>
<name>A0A8T2RSX6_CERRI</name>
<feature type="compositionally biased region" description="Polar residues" evidence="6">
    <location>
        <begin position="1020"/>
        <end position="1031"/>
    </location>
</feature>
<dbReference type="InterPro" id="IPR011011">
    <property type="entry name" value="Znf_FYVE_PHD"/>
</dbReference>
<dbReference type="GO" id="GO:0034244">
    <property type="term" value="P:negative regulation of transcription elongation by RNA polymerase II"/>
    <property type="evidence" value="ECO:0007669"/>
    <property type="project" value="InterPro"/>
</dbReference>
<dbReference type="OrthoDB" id="1932206at2759"/>
<feature type="region of interest" description="Disordered" evidence="6">
    <location>
        <begin position="639"/>
        <end position="670"/>
    </location>
</feature>
<dbReference type="InterPro" id="IPR049914">
    <property type="entry name" value="PHD1-3/5-6"/>
</dbReference>
<dbReference type="EMBL" id="CM035429">
    <property type="protein sequence ID" value="KAH7299290.1"/>
    <property type="molecule type" value="Genomic_DNA"/>
</dbReference>
<dbReference type="InterPro" id="IPR056280">
    <property type="entry name" value="AIPP2-like_SPOC"/>
</dbReference>
<evidence type="ECO:0000256" key="5">
    <source>
        <dbReference type="ARBA" id="ARBA00023163"/>
    </source>
</evidence>
<organism evidence="8 9">
    <name type="scientific">Ceratopteris richardii</name>
    <name type="common">Triangle waterfern</name>
    <dbReference type="NCBI Taxonomy" id="49495"/>
    <lineage>
        <taxon>Eukaryota</taxon>
        <taxon>Viridiplantae</taxon>
        <taxon>Streptophyta</taxon>
        <taxon>Embryophyta</taxon>
        <taxon>Tracheophyta</taxon>
        <taxon>Polypodiopsida</taxon>
        <taxon>Polypodiidae</taxon>
        <taxon>Polypodiales</taxon>
        <taxon>Pteridineae</taxon>
        <taxon>Pteridaceae</taxon>
        <taxon>Parkerioideae</taxon>
        <taxon>Ceratopteris</taxon>
    </lineage>
</organism>
<dbReference type="Proteomes" id="UP000825935">
    <property type="component" value="Chromosome 24"/>
</dbReference>
<feature type="region of interest" description="Disordered" evidence="6">
    <location>
        <begin position="941"/>
        <end position="977"/>
    </location>
</feature>
<feature type="compositionally biased region" description="Basic and acidic residues" evidence="6">
    <location>
        <begin position="1034"/>
        <end position="1043"/>
    </location>
</feature>
<accession>A0A8T2RSX6</accession>
<dbReference type="SUPFAM" id="SSF57903">
    <property type="entry name" value="FYVE/PHD zinc finger"/>
    <property type="match status" value="1"/>
</dbReference>
<keyword evidence="5" id="KW-0804">Transcription</keyword>
<dbReference type="PANTHER" id="PTHR33304:SF9">
    <property type="entry name" value="RING_FYVE_PHD ZINC FINGER SUPERFAMILY PROTEIN"/>
    <property type="match status" value="1"/>
</dbReference>
<evidence type="ECO:0000256" key="6">
    <source>
        <dbReference type="SAM" id="MobiDB-lite"/>
    </source>
</evidence>